<proteinExistence type="predicted"/>
<dbReference type="HOGENOM" id="CLU_107630_0_0_1"/>
<dbReference type="GeneTree" id="ENSGT00940000165545"/>
<dbReference type="AlphaFoldDB" id="H3A9G1"/>
<dbReference type="CDD" id="cd00063">
    <property type="entry name" value="FN3"/>
    <property type="match status" value="1"/>
</dbReference>
<keyword evidence="3" id="KW-1185">Reference proteome</keyword>
<dbReference type="Proteomes" id="UP000008672">
    <property type="component" value="Unassembled WGS sequence"/>
</dbReference>
<sequence length="197" mass="22190">MNIEIKNVSFTSASFTWAPNHYLCPGNFYRIMYHPNWNTILSGFSRQNFQQAQTVSLGRHFVTLQRLMPSTNYILCITCQGVHPSREQCTVFHTMGKDAMFLASQKFDLAMVVWLASSILLIIIAILLLYGCLKLCSKKCKRIPKGYRTSGTINESGAGSYAWYENKTETGFVDGSLELPTVTVLDHLADNFPDGLE</sequence>
<reference evidence="2" key="2">
    <citation type="submission" date="2025-08" db="UniProtKB">
        <authorList>
            <consortium name="Ensembl"/>
        </authorList>
    </citation>
    <scope>IDENTIFICATION</scope>
</reference>
<evidence type="ECO:0000256" key="1">
    <source>
        <dbReference type="SAM" id="Phobius"/>
    </source>
</evidence>
<keyword evidence="1" id="KW-0472">Membrane</keyword>
<dbReference type="InterPro" id="IPR003961">
    <property type="entry name" value="FN3_dom"/>
</dbReference>
<dbReference type="PANTHER" id="PTHR37361:SF4">
    <property type="entry name" value="FIBRONECTIN TYPE-III DOMAIN-CONTAINING PROTEIN"/>
    <property type="match status" value="1"/>
</dbReference>
<gene>
    <name evidence="2" type="primary">LOC102348988</name>
</gene>
<dbReference type="OMA" id="HTMAKET"/>
<evidence type="ECO:0000313" key="3">
    <source>
        <dbReference type="Proteomes" id="UP000008672"/>
    </source>
</evidence>
<evidence type="ECO:0000313" key="2">
    <source>
        <dbReference type="Ensembl" id="ENSLACP00000006282.1"/>
    </source>
</evidence>
<dbReference type="InterPro" id="IPR036116">
    <property type="entry name" value="FN3_sf"/>
</dbReference>
<feature type="transmembrane region" description="Helical" evidence="1">
    <location>
        <begin position="109"/>
        <end position="133"/>
    </location>
</feature>
<dbReference type="Ensembl" id="ENSLACT00000006335.1">
    <property type="protein sequence ID" value="ENSLACP00000006282.1"/>
    <property type="gene ID" value="ENSLACG00000005572.1"/>
</dbReference>
<keyword evidence="1" id="KW-0812">Transmembrane</keyword>
<keyword evidence="1" id="KW-1133">Transmembrane helix</keyword>
<name>H3A9G1_LATCH</name>
<reference evidence="3" key="1">
    <citation type="submission" date="2011-08" db="EMBL/GenBank/DDBJ databases">
        <title>The draft genome of Latimeria chalumnae.</title>
        <authorList>
            <person name="Di Palma F."/>
            <person name="Alfoldi J."/>
            <person name="Johnson J."/>
            <person name="Berlin A."/>
            <person name="Gnerre S."/>
            <person name="Jaffe D."/>
            <person name="MacCallum I."/>
            <person name="Young S."/>
            <person name="Walker B.J."/>
            <person name="Lander E."/>
            <person name="Lindblad-Toh K."/>
        </authorList>
    </citation>
    <scope>NUCLEOTIDE SEQUENCE [LARGE SCALE GENOMIC DNA]</scope>
    <source>
        <strain evidence="3">Wild caught</strain>
    </source>
</reference>
<dbReference type="Gene3D" id="2.60.40.10">
    <property type="entry name" value="Immunoglobulins"/>
    <property type="match status" value="1"/>
</dbReference>
<dbReference type="InterPro" id="IPR013783">
    <property type="entry name" value="Ig-like_fold"/>
</dbReference>
<accession>H3A9G1</accession>
<dbReference type="EMBL" id="AFYH01245618">
    <property type="status" value="NOT_ANNOTATED_CDS"/>
    <property type="molecule type" value="Genomic_DNA"/>
</dbReference>
<dbReference type="eggNOG" id="ENOG502RYGM">
    <property type="taxonomic scope" value="Eukaryota"/>
</dbReference>
<dbReference type="InParanoid" id="H3A9G1"/>
<dbReference type="SUPFAM" id="SSF49265">
    <property type="entry name" value="Fibronectin type III"/>
    <property type="match status" value="1"/>
</dbReference>
<dbReference type="PANTHER" id="PTHR37361">
    <property type="entry name" value="FIBRONECTIN TYPE III DOMAIN-CONTAINING PROTEIN 9"/>
    <property type="match status" value="1"/>
</dbReference>
<organism evidence="2 3">
    <name type="scientific">Latimeria chalumnae</name>
    <name type="common">Coelacanth</name>
    <dbReference type="NCBI Taxonomy" id="7897"/>
    <lineage>
        <taxon>Eukaryota</taxon>
        <taxon>Metazoa</taxon>
        <taxon>Chordata</taxon>
        <taxon>Craniata</taxon>
        <taxon>Vertebrata</taxon>
        <taxon>Euteleostomi</taxon>
        <taxon>Coelacanthiformes</taxon>
        <taxon>Coelacanthidae</taxon>
        <taxon>Latimeria</taxon>
    </lineage>
</organism>
<reference evidence="2" key="3">
    <citation type="submission" date="2025-09" db="UniProtKB">
        <authorList>
            <consortium name="Ensembl"/>
        </authorList>
    </citation>
    <scope>IDENTIFICATION</scope>
</reference>
<protein>
    <submittedName>
        <fullName evidence="2">Fibronectin type III domain containing 9</fullName>
    </submittedName>
</protein>